<gene>
    <name evidence="1" type="ORF">Prubr_18520</name>
</gene>
<evidence type="ECO:0000313" key="2">
    <source>
        <dbReference type="Proteomes" id="UP000680866"/>
    </source>
</evidence>
<keyword evidence="2" id="KW-1185">Reference proteome</keyword>
<accession>A0A810MUN1</accession>
<dbReference type="Proteomes" id="UP000680866">
    <property type="component" value="Chromosome"/>
</dbReference>
<organism evidence="1 2">
    <name type="scientific">Polymorphospora rubra</name>
    <dbReference type="NCBI Taxonomy" id="338584"/>
    <lineage>
        <taxon>Bacteria</taxon>
        <taxon>Bacillati</taxon>
        <taxon>Actinomycetota</taxon>
        <taxon>Actinomycetes</taxon>
        <taxon>Micromonosporales</taxon>
        <taxon>Micromonosporaceae</taxon>
        <taxon>Polymorphospora</taxon>
    </lineage>
</organism>
<proteinExistence type="predicted"/>
<protein>
    <submittedName>
        <fullName evidence="1">Uncharacterized protein</fullName>
    </submittedName>
</protein>
<sequence length="92" mass="10098">MWPPAMQRLSPRLLRRRRAQEVDDPPFGVVELDRDLVTEGGLVRLTGVAGTGEAVRAARFTSARNGWTGLRSKPCFAGESTAQADDLTFGQR</sequence>
<dbReference type="AlphaFoldDB" id="A0A810MUN1"/>
<dbReference type="EMBL" id="AP023359">
    <property type="protein sequence ID" value="BCJ64831.1"/>
    <property type="molecule type" value="Genomic_DNA"/>
</dbReference>
<dbReference type="KEGG" id="pry:Prubr_18520"/>
<name>A0A810MUN1_9ACTN</name>
<evidence type="ECO:0000313" key="1">
    <source>
        <dbReference type="EMBL" id="BCJ64831.1"/>
    </source>
</evidence>
<reference evidence="1" key="1">
    <citation type="submission" date="2020-08" db="EMBL/GenBank/DDBJ databases">
        <title>Whole genome shotgun sequence of Polymorphospora rubra NBRC 101157.</title>
        <authorList>
            <person name="Komaki H."/>
            <person name="Tamura T."/>
        </authorList>
    </citation>
    <scope>NUCLEOTIDE SEQUENCE</scope>
    <source>
        <strain evidence="1">NBRC 101157</strain>
    </source>
</reference>